<evidence type="ECO:0000256" key="4">
    <source>
        <dbReference type="ARBA" id="ARBA00022692"/>
    </source>
</evidence>
<keyword evidence="8 11" id="KW-1133">Transmembrane helix</keyword>
<evidence type="ECO:0000256" key="7">
    <source>
        <dbReference type="ARBA" id="ARBA00022967"/>
    </source>
</evidence>
<keyword evidence="5" id="KW-0547">Nucleotide-binding</keyword>
<dbReference type="PROSITE" id="PS50929">
    <property type="entry name" value="ABC_TM1F"/>
    <property type="match status" value="1"/>
</dbReference>
<keyword evidence="10 11" id="KW-0472">Membrane</keyword>
<keyword evidence="4 11" id="KW-0812">Transmembrane</keyword>
<feature type="domain" description="ABC transporter" evidence="12">
    <location>
        <begin position="342"/>
        <end position="578"/>
    </location>
</feature>
<evidence type="ECO:0000256" key="10">
    <source>
        <dbReference type="ARBA" id="ARBA00023136"/>
    </source>
</evidence>
<dbReference type="Pfam" id="PF00005">
    <property type="entry name" value="ABC_tran"/>
    <property type="match status" value="1"/>
</dbReference>
<gene>
    <name evidence="14" type="primary">msbA</name>
    <name evidence="14" type="ORF">GCM10023307_27590</name>
</gene>
<dbReference type="EMBL" id="BAABJE010000014">
    <property type="protein sequence ID" value="GAA4799727.1"/>
    <property type="molecule type" value="Genomic_DNA"/>
</dbReference>
<feature type="domain" description="ABC transmembrane type-1" evidence="13">
    <location>
        <begin position="28"/>
        <end position="310"/>
    </location>
</feature>
<keyword evidence="15" id="KW-1185">Reference proteome</keyword>
<evidence type="ECO:0000313" key="15">
    <source>
        <dbReference type="Proteomes" id="UP001499959"/>
    </source>
</evidence>
<dbReference type="InterPro" id="IPR017871">
    <property type="entry name" value="ABC_transporter-like_CS"/>
</dbReference>
<evidence type="ECO:0000256" key="3">
    <source>
        <dbReference type="ARBA" id="ARBA00022475"/>
    </source>
</evidence>
<name>A0ABP9BWT1_9GAMM</name>
<evidence type="ECO:0000256" key="1">
    <source>
        <dbReference type="ARBA" id="ARBA00004651"/>
    </source>
</evidence>
<dbReference type="Gene3D" id="1.20.1560.10">
    <property type="entry name" value="ABC transporter type 1, transmembrane domain"/>
    <property type="match status" value="1"/>
</dbReference>
<dbReference type="CDD" id="cd18552">
    <property type="entry name" value="ABC_6TM_MsbA_like"/>
    <property type="match status" value="1"/>
</dbReference>
<feature type="transmembrane region" description="Helical" evidence="11">
    <location>
        <begin position="153"/>
        <end position="181"/>
    </location>
</feature>
<comment type="subcellular location">
    <subcellularLocation>
        <location evidence="1">Cell membrane</location>
        <topology evidence="1">Multi-pass membrane protein</topology>
    </subcellularLocation>
</comment>
<dbReference type="PANTHER" id="PTHR43394">
    <property type="entry name" value="ATP-DEPENDENT PERMEASE MDL1, MITOCHONDRIAL"/>
    <property type="match status" value="1"/>
</dbReference>
<feature type="transmembrane region" description="Helical" evidence="11">
    <location>
        <begin position="65"/>
        <end position="84"/>
    </location>
</feature>
<dbReference type="InterPro" id="IPR039421">
    <property type="entry name" value="Type_1_exporter"/>
</dbReference>
<evidence type="ECO:0000256" key="11">
    <source>
        <dbReference type="SAM" id="Phobius"/>
    </source>
</evidence>
<comment type="caution">
    <text evidence="14">The sequence shown here is derived from an EMBL/GenBank/DDBJ whole genome shotgun (WGS) entry which is preliminary data.</text>
</comment>
<keyword evidence="6" id="KW-0067">ATP-binding</keyword>
<evidence type="ECO:0000256" key="6">
    <source>
        <dbReference type="ARBA" id="ARBA00022840"/>
    </source>
</evidence>
<dbReference type="SMART" id="SM00382">
    <property type="entry name" value="AAA"/>
    <property type="match status" value="1"/>
</dbReference>
<dbReference type="PROSITE" id="PS50893">
    <property type="entry name" value="ABC_TRANSPORTER_2"/>
    <property type="match status" value="1"/>
</dbReference>
<dbReference type="Proteomes" id="UP001499959">
    <property type="component" value="Unassembled WGS sequence"/>
</dbReference>
<evidence type="ECO:0000259" key="13">
    <source>
        <dbReference type="PROSITE" id="PS50929"/>
    </source>
</evidence>
<dbReference type="InterPro" id="IPR003593">
    <property type="entry name" value="AAA+_ATPase"/>
</dbReference>
<dbReference type="SUPFAM" id="SSF90123">
    <property type="entry name" value="ABC transporter transmembrane region"/>
    <property type="match status" value="1"/>
</dbReference>
<accession>A0ABP9BWT1</accession>
<evidence type="ECO:0000256" key="5">
    <source>
        <dbReference type="ARBA" id="ARBA00022741"/>
    </source>
</evidence>
<evidence type="ECO:0000259" key="12">
    <source>
        <dbReference type="PROSITE" id="PS50893"/>
    </source>
</evidence>
<reference evidence="15" key="1">
    <citation type="journal article" date="2019" name="Int. J. Syst. Evol. Microbiol.">
        <title>The Global Catalogue of Microorganisms (GCM) 10K type strain sequencing project: providing services to taxonomists for standard genome sequencing and annotation.</title>
        <authorList>
            <consortium name="The Broad Institute Genomics Platform"/>
            <consortium name="The Broad Institute Genome Sequencing Center for Infectious Disease"/>
            <person name="Wu L."/>
            <person name="Ma J."/>
        </authorList>
    </citation>
    <scope>NUCLEOTIDE SEQUENCE [LARGE SCALE GENOMIC DNA]</scope>
    <source>
        <strain evidence="15">JCM 18204</strain>
    </source>
</reference>
<feature type="transmembrane region" description="Helical" evidence="11">
    <location>
        <begin position="26"/>
        <end position="45"/>
    </location>
</feature>
<dbReference type="SUPFAM" id="SSF52540">
    <property type="entry name" value="P-loop containing nucleoside triphosphate hydrolases"/>
    <property type="match status" value="1"/>
</dbReference>
<dbReference type="InterPro" id="IPR036640">
    <property type="entry name" value="ABC1_TM_sf"/>
</dbReference>
<dbReference type="Pfam" id="PF00664">
    <property type="entry name" value="ABC_membrane"/>
    <property type="match status" value="1"/>
</dbReference>
<feature type="transmembrane region" description="Helical" evidence="11">
    <location>
        <begin position="249"/>
        <end position="270"/>
    </location>
</feature>
<dbReference type="InterPro" id="IPR011917">
    <property type="entry name" value="ABC_transpr_lipidA"/>
</dbReference>
<keyword evidence="9" id="KW-0445">Lipid transport</keyword>
<dbReference type="PANTHER" id="PTHR43394:SF1">
    <property type="entry name" value="ATP-BINDING CASSETTE SUB-FAMILY B MEMBER 10, MITOCHONDRIAL"/>
    <property type="match status" value="1"/>
</dbReference>
<evidence type="ECO:0000256" key="9">
    <source>
        <dbReference type="ARBA" id="ARBA00023055"/>
    </source>
</evidence>
<evidence type="ECO:0000313" key="14">
    <source>
        <dbReference type="EMBL" id="GAA4799727.1"/>
    </source>
</evidence>
<dbReference type="InterPro" id="IPR003439">
    <property type="entry name" value="ABC_transporter-like_ATP-bd"/>
</dbReference>
<dbReference type="RefSeq" id="WP_345303907.1">
    <property type="nucleotide sequence ID" value="NZ_BAABJE010000014.1"/>
</dbReference>
<dbReference type="PROSITE" id="PS00211">
    <property type="entry name" value="ABC_TRANSPORTER_1"/>
    <property type="match status" value="1"/>
</dbReference>
<evidence type="ECO:0000256" key="8">
    <source>
        <dbReference type="ARBA" id="ARBA00022989"/>
    </source>
</evidence>
<protein>
    <submittedName>
        <fullName evidence="14">Lipid A export permease/ATP-binding protein MsbA</fullName>
    </submittedName>
</protein>
<dbReference type="InterPro" id="IPR027417">
    <property type="entry name" value="P-loop_NTPase"/>
</dbReference>
<dbReference type="InterPro" id="IPR011527">
    <property type="entry name" value="ABC1_TM_dom"/>
</dbReference>
<dbReference type="NCBIfam" id="TIGR02203">
    <property type="entry name" value="MsbA_lipidA"/>
    <property type="match status" value="1"/>
</dbReference>
<keyword evidence="3" id="KW-1003">Cell membrane</keyword>
<proteinExistence type="predicted"/>
<organism evidence="14 15">
    <name type="scientific">Lysobacter hankyongensis</name>
    <dbReference type="NCBI Taxonomy" id="1176535"/>
    <lineage>
        <taxon>Bacteria</taxon>
        <taxon>Pseudomonadati</taxon>
        <taxon>Pseudomonadota</taxon>
        <taxon>Gammaproteobacteria</taxon>
        <taxon>Lysobacterales</taxon>
        <taxon>Lysobacteraceae</taxon>
        <taxon>Lysobacter</taxon>
    </lineage>
</organism>
<keyword evidence="2" id="KW-0813">Transport</keyword>
<evidence type="ECO:0000256" key="2">
    <source>
        <dbReference type="ARBA" id="ARBA00022448"/>
    </source>
</evidence>
<keyword evidence="7" id="KW-1278">Translocase</keyword>
<dbReference type="Gene3D" id="3.40.50.300">
    <property type="entry name" value="P-loop containing nucleotide triphosphate hydrolases"/>
    <property type="match status" value="1"/>
</dbReference>
<feature type="transmembrane region" description="Helical" evidence="11">
    <location>
        <begin position="276"/>
        <end position="298"/>
    </location>
</feature>
<sequence>MSQSDRAPAWPIYRRLLGFARPYRPLLVLALVGMLIEAAAGSAFMKLMEPVVNETFISRNTTLSLILPLTIVGLFVVRGIAGYVTDVCMGRSARSIARDLRVRVLGKYLRLPGLRFDSEPVPAMLMRLGSDSDQVANAAVDAAKVMLQQSFQIIGALAVMLWTSWQVTIAILVMAPPLAFLMNKVARRYRRFSHRVQESGGRLMQAADQTLNNQQEVKIYGAQAAELERYGALADENLRLAMKVESTRSISSAVVQLMGAIGLALLLFFAGREAVAGRLSAGGFVTLMMSMMAMIPALKQLTNVQNMLQKGIASAERLFGVLDAEEERDQGTHTLARARGALEFRAVGARYPGQTQPALDDISFVAKPGTVTAIVGRSGSGKSSLIKLIPRFYEPESGDILLDGQPIADYRLADLRRQIALVGQQVMLFDGSVAANVAYGELATAGEDGVRRALDAANASEFVDKLTEGADTGIGSKGGRLSGGQRQRLAIARAILKDAPILILDEATAALDTESERLVQDALNRLMPDRTTLVIAHRLSTIEHADQVLVLDQGRLVEQGTHAELLAHGGLYAHLHRMQFREADGASGGADAPA</sequence>